<dbReference type="AlphaFoldDB" id="A0A9D2HVI1"/>
<reference evidence="2" key="1">
    <citation type="journal article" date="2021" name="PeerJ">
        <title>Extensive microbial diversity within the chicken gut microbiome revealed by metagenomics and culture.</title>
        <authorList>
            <person name="Gilroy R."/>
            <person name="Ravi A."/>
            <person name="Getino M."/>
            <person name="Pursley I."/>
            <person name="Horton D.L."/>
            <person name="Alikhan N.F."/>
            <person name="Baker D."/>
            <person name="Gharbi K."/>
            <person name="Hall N."/>
            <person name="Watson M."/>
            <person name="Adriaenssens E.M."/>
            <person name="Foster-Nyarko E."/>
            <person name="Jarju S."/>
            <person name="Secka A."/>
            <person name="Antonio M."/>
            <person name="Oren A."/>
            <person name="Chaudhuri R.R."/>
            <person name="La Ragione R."/>
            <person name="Hildebrand F."/>
            <person name="Pallen M.J."/>
        </authorList>
    </citation>
    <scope>NUCLEOTIDE SEQUENCE</scope>
    <source>
        <strain evidence="2">ChiHjej12B11-9795</strain>
    </source>
</reference>
<proteinExistence type="predicted"/>
<dbReference type="Proteomes" id="UP000823862">
    <property type="component" value="Unassembled WGS sequence"/>
</dbReference>
<evidence type="ECO:0000313" key="2">
    <source>
        <dbReference type="EMBL" id="HJA85740.1"/>
    </source>
</evidence>
<feature type="transmembrane region" description="Helical" evidence="1">
    <location>
        <begin position="25"/>
        <end position="48"/>
    </location>
</feature>
<organism evidence="2 3">
    <name type="scientific">Candidatus Bacteroides avicola</name>
    <dbReference type="NCBI Taxonomy" id="2838468"/>
    <lineage>
        <taxon>Bacteria</taxon>
        <taxon>Pseudomonadati</taxon>
        <taxon>Bacteroidota</taxon>
        <taxon>Bacteroidia</taxon>
        <taxon>Bacteroidales</taxon>
        <taxon>Bacteroidaceae</taxon>
        <taxon>Bacteroides</taxon>
    </lineage>
</organism>
<reference evidence="2" key="2">
    <citation type="submission" date="2021-04" db="EMBL/GenBank/DDBJ databases">
        <authorList>
            <person name="Gilroy R."/>
        </authorList>
    </citation>
    <scope>NUCLEOTIDE SEQUENCE</scope>
    <source>
        <strain evidence="2">ChiHjej12B11-9795</strain>
    </source>
</reference>
<keyword evidence="1" id="KW-1133">Transmembrane helix</keyword>
<comment type="caution">
    <text evidence="2">The sequence shown here is derived from an EMBL/GenBank/DDBJ whole genome shotgun (WGS) entry which is preliminary data.</text>
</comment>
<evidence type="ECO:0000313" key="3">
    <source>
        <dbReference type="Proteomes" id="UP000823862"/>
    </source>
</evidence>
<accession>A0A9D2HVI1</accession>
<keyword evidence="1" id="KW-0472">Membrane</keyword>
<keyword evidence="1" id="KW-0812">Transmembrane</keyword>
<feature type="transmembrane region" description="Helical" evidence="1">
    <location>
        <begin position="68"/>
        <end position="90"/>
    </location>
</feature>
<gene>
    <name evidence="2" type="ORF">H9950_06050</name>
</gene>
<protein>
    <recommendedName>
        <fullName evidence="4">DUF3267 domain-containing protein</fullName>
    </recommendedName>
</protein>
<dbReference type="EMBL" id="DWZI01000035">
    <property type="protein sequence ID" value="HJA85740.1"/>
    <property type="molecule type" value="Genomic_DNA"/>
</dbReference>
<sequence length="197" mass="22772">METQQQTSRTAINNKAEIKLTLKSITVRILTFYLLVIYAGTLLFTFIWDEFSAYGMGYNFGLLWMKGILWKVLAAYGGSLLIEFLTLYFINGRRLRGMGWHWDFKGIGPYLHQPIPLRLCRLRLLLPGLLMGVLPFVHGFCTGNANVYVVGLLSLICASADFRVWLKLRPYDDEDLFREGKKSYEGTVIRRNYGKRR</sequence>
<name>A0A9D2HVI1_9BACE</name>
<evidence type="ECO:0000256" key="1">
    <source>
        <dbReference type="SAM" id="Phobius"/>
    </source>
</evidence>
<evidence type="ECO:0008006" key="4">
    <source>
        <dbReference type="Google" id="ProtNLM"/>
    </source>
</evidence>